<keyword evidence="1 4" id="KW-0489">Methyltransferase</keyword>
<evidence type="ECO:0000259" key="3">
    <source>
        <dbReference type="Pfam" id="PF13649"/>
    </source>
</evidence>
<dbReference type="AlphaFoldDB" id="A0A9X1M4N2"/>
<dbReference type="EMBL" id="CP094984">
    <property type="protein sequence ID" value="UON90879.1"/>
    <property type="molecule type" value="Genomic_DNA"/>
</dbReference>
<evidence type="ECO:0000313" key="5">
    <source>
        <dbReference type="EMBL" id="UON90879.1"/>
    </source>
</evidence>
<organism evidence="4 7">
    <name type="scientific">Arthrobacter zhangbolii</name>
    <dbReference type="NCBI Taxonomy" id="2886936"/>
    <lineage>
        <taxon>Bacteria</taxon>
        <taxon>Bacillati</taxon>
        <taxon>Actinomycetota</taxon>
        <taxon>Actinomycetes</taxon>
        <taxon>Micrococcales</taxon>
        <taxon>Micrococcaceae</taxon>
        <taxon>Arthrobacter</taxon>
    </lineage>
</organism>
<gene>
    <name evidence="4" type="ORF">LJ755_01165</name>
    <name evidence="5" type="ORF">MUK71_09515</name>
</gene>
<keyword evidence="6" id="KW-1185">Reference proteome</keyword>
<evidence type="ECO:0000313" key="4">
    <source>
        <dbReference type="EMBL" id="MCC3271338.1"/>
    </source>
</evidence>
<evidence type="ECO:0000256" key="2">
    <source>
        <dbReference type="ARBA" id="ARBA00022679"/>
    </source>
</evidence>
<reference evidence="4" key="1">
    <citation type="submission" date="2021-10" db="EMBL/GenBank/DDBJ databases">
        <title>Novel species in genus Arthrobacter.</title>
        <authorList>
            <person name="Liu Y."/>
        </authorList>
    </citation>
    <scope>NUCLEOTIDE SEQUENCE</scope>
    <source>
        <strain evidence="6">zg-Y462</strain>
        <strain evidence="4">Zg-Y462</strain>
    </source>
</reference>
<protein>
    <submittedName>
        <fullName evidence="4">Class I SAM-dependent methyltransferase</fullName>
    </submittedName>
</protein>
<dbReference type="Pfam" id="PF13649">
    <property type="entry name" value="Methyltransf_25"/>
    <property type="match status" value="1"/>
</dbReference>
<dbReference type="Proteomes" id="UP001155145">
    <property type="component" value="Unassembled WGS sequence"/>
</dbReference>
<dbReference type="GO" id="GO:0008168">
    <property type="term" value="F:methyltransferase activity"/>
    <property type="evidence" value="ECO:0007669"/>
    <property type="project" value="UniProtKB-KW"/>
</dbReference>
<evidence type="ECO:0000256" key="1">
    <source>
        <dbReference type="ARBA" id="ARBA00022603"/>
    </source>
</evidence>
<dbReference type="Proteomes" id="UP000829758">
    <property type="component" value="Chromosome"/>
</dbReference>
<dbReference type="PANTHER" id="PTHR43861">
    <property type="entry name" value="TRANS-ACONITATE 2-METHYLTRANSFERASE-RELATED"/>
    <property type="match status" value="1"/>
</dbReference>
<proteinExistence type="predicted"/>
<name>A0A9X1M4N2_9MICC</name>
<dbReference type="EMBL" id="JAJFZT010000001">
    <property type="protein sequence ID" value="MCC3271338.1"/>
    <property type="molecule type" value="Genomic_DNA"/>
</dbReference>
<dbReference type="GO" id="GO:0032259">
    <property type="term" value="P:methylation"/>
    <property type="evidence" value="ECO:0007669"/>
    <property type="project" value="UniProtKB-KW"/>
</dbReference>
<dbReference type="PANTHER" id="PTHR43861:SF1">
    <property type="entry name" value="TRANS-ACONITATE 2-METHYLTRANSFERASE"/>
    <property type="match status" value="1"/>
</dbReference>
<dbReference type="InterPro" id="IPR041698">
    <property type="entry name" value="Methyltransf_25"/>
</dbReference>
<evidence type="ECO:0000313" key="7">
    <source>
        <dbReference type="Proteomes" id="UP001155145"/>
    </source>
</evidence>
<keyword evidence="2" id="KW-0808">Transferase</keyword>
<dbReference type="RefSeq" id="WP_227927728.1">
    <property type="nucleotide sequence ID" value="NZ_CP094984.1"/>
</dbReference>
<dbReference type="InterPro" id="IPR029063">
    <property type="entry name" value="SAM-dependent_MTases_sf"/>
</dbReference>
<dbReference type="SUPFAM" id="SSF53335">
    <property type="entry name" value="S-adenosyl-L-methionine-dependent methyltransferases"/>
    <property type="match status" value="1"/>
</dbReference>
<evidence type="ECO:0000313" key="6">
    <source>
        <dbReference type="Proteomes" id="UP000829758"/>
    </source>
</evidence>
<feature type="domain" description="Methyltransferase" evidence="3">
    <location>
        <begin position="47"/>
        <end position="137"/>
    </location>
</feature>
<dbReference type="CDD" id="cd02440">
    <property type="entry name" value="AdoMet_MTases"/>
    <property type="match status" value="1"/>
</dbReference>
<dbReference type="Gene3D" id="3.40.50.150">
    <property type="entry name" value="Vaccinia Virus protein VP39"/>
    <property type="match status" value="1"/>
</dbReference>
<sequence>MGSDESTRSAYGARAAEYTSLLGSIEDTHELDRQRIGDWAADIEGRVVDAGCGPGQWTDFLHRGGTMVQGIDFVPEFIQSARLRFPGVPFRVASFRQMGVPDDSLHGVLAWYSLIHVPPDELSLVFAEMGRALVRGGRILIGFFDGPPGTPFPHAVSTAYYWSVEAMGQLLAEAGFEVLEVETRRDPGKRAHAAMTAALV</sequence>
<accession>A0A9X1M4N2</accession>